<reference evidence="3" key="1">
    <citation type="submission" date="2016-09" db="EMBL/GenBank/DDBJ databases">
        <authorList>
            <person name="Gulvik C.A."/>
        </authorList>
    </citation>
    <scope>NUCLEOTIDE SEQUENCE [LARGE SCALE GENOMIC DNA]</scope>
    <source>
        <strain evidence="3">LMG 26306</strain>
    </source>
</reference>
<dbReference type="EMBL" id="MIKB01000001">
    <property type="protein sequence ID" value="OEG19282.1"/>
    <property type="molecule type" value="Genomic_DNA"/>
</dbReference>
<accession>A0A1E5H321</accession>
<organism evidence="2 3">
    <name type="scientific">Enterococcus quebecensis</name>
    <dbReference type="NCBI Taxonomy" id="903983"/>
    <lineage>
        <taxon>Bacteria</taxon>
        <taxon>Bacillati</taxon>
        <taxon>Bacillota</taxon>
        <taxon>Bacilli</taxon>
        <taxon>Lactobacillales</taxon>
        <taxon>Enterococcaceae</taxon>
        <taxon>Enterococcus</taxon>
    </lineage>
</organism>
<evidence type="ECO:0000313" key="3">
    <source>
        <dbReference type="Proteomes" id="UP000094764"/>
    </source>
</evidence>
<name>A0A1E5H321_9ENTE</name>
<dbReference type="RefSeq" id="WP_069633624.1">
    <property type="nucleotide sequence ID" value="NZ_JXKZ01000001.1"/>
</dbReference>
<feature type="transmembrane region" description="Helical" evidence="1">
    <location>
        <begin position="295"/>
        <end position="313"/>
    </location>
</feature>
<dbReference type="STRING" id="903983.BCR23_00920"/>
<dbReference type="InterPro" id="IPR009323">
    <property type="entry name" value="DUF979"/>
</dbReference>
<dbReference type="Proteomes" id="UP000094764">
    <property type="component" value="Unassembled WGS sequence"/>
</dbReference>
<evidence type="ECO:0000313" key="2">
    <source>
        <dbReference type="EMBL" id="OEG19282.1"/>
    </source>
</evidence>
<feature type="transmembrane region" description="Helical" evidence="1">
    <location>
        <begin position="104"/>
        <end position="124"/>
    </location>
</feature>
<evidence type="ECO:0000256" key="1">
    <source>
        <dbReference type="SAM" id="Phobius"/>
    </source>
</evidence>
<dbReference type="AlphaFoldDB" id="A0A1E5H321"/>
<feature type="transmembrane region" description="Helical" evidence="1">
    <location>
        <begin position="253"/>
        <end position="275"/>
    </location>
</feature>
<proteinExistence type="predicted"/>
<gene>
    <name evidence="2" type="ORF">BCR23_00920</name>
</gene>
<protein>
    <recommendedName>
        <fullName evidence="4">Permease</fullName>
    </recommendedName>
</protein>
<feature type="transmembrane region" description="Helical" evidence="1">
    <location>
        <begin position="211"/>
        <end position="241"/>
    </location>
</feature>
<dbReference type="OrthoDB" id="1689651at2"/>
<keyword evidence="3" id="KW-1185">Reference proteome</keyword>
<sequence length="314" mass="33714">MSYFMNSEVLLGEKLLEVLYILMGLILIYTGIKNLLDKTNQHRYGTAYFWCALGIVIGGGRFIPSMISGILIFSMTLPAIFKKVGKGKSKLPSKEYMQQMSDKLGMKIFVPALSIGVFAIIFALFTKLGALVGVGIGVLVAILILMFYSKNNKPTTFLDDAADMLGTVGPLSMLPMLLASLGAVFTSAGVGTVISSAVSTVVPKGNVTIGIIIYALGMMAFTIIMGNAFAAITVMTVGIGAPFVFAYGANPALIGMLALTCGYCGTLLTPMAANFNVVPVAMLEMKDKYGVIKNQWFIAIFMLVFQIVYMILFK</sequence>
<keyword evidence="1" id="KW-1133">Transmembrane helix</keyword>
<feature type="transmembrane region" description="Helical" evidence="1">
    <location>
        <begin position="15"/>
        <end position="32"/>
    </location>
</feature>
<feature type="transmembrane region" description="Helical" evidence="1">
    <location>
        <begin position="130"/>
        <end position="148"/>
    </location>
</feature>
<dbReference type="Pfam" id="PF06166">
    <property type="entry name" value="DUF979"/>
    <property type="match status" value="1"/>
</dbReference>
<comment type="caution">
    <text evidence="2">The sequence shown here is derived from an EMBL/GenBank/DDBJ whole genome shotgun (WGS) entry which is preliminary data.</text>
</comment>
<feature type="transmembrane region" description="Helical" evidence="1">
    <location>
        <begin position="174"/>
        <end position="199"/>
    </location>
</feature>
<evidence type="ECO:0008006" key="4">
    <source>
        <dbReference type="Google" id="ProtNLM"/>
    </source>
</evidence>
<keyword evidence="1" id="KW-0472">Membrane</keyword>
<keyword evidence="1" id="KW-0812">Transmembrane</keyword>